<dbReference type="PANTHER" id="PTHR12319:SF2">
    <property type="entry name" value="CYSTATIN-LIKE PROTEIN-RELATED"/>
    <property type="match status" value="1"/>
</dbReference>
<dbReference type="Proteomes" id="UP000688137">
    <property type="component" value="Unassembled WGS sequence"/>
</dbReference>
<dbReference type="AlphaFoldDB" id="A0A8S1PEZ8"/>
<proteinExistence type="predicted"/>
<accession>A0A8S1PEZ8</accession>
<reference evidence="2" key="1">
    <citation type="submission" date="2021-01" db="EMBL/GenBank/DDBJ databases">
        <authorList>
            <consortium name="Genoscope - CEA"/>
            <person name="William W."/>
        </authorList>
    </citation>
    <scope>NUCLEOTIDE SEQUENCE</scope>
</reference>
<organism evidence="2 3">
    <name type="scientific">Paramecium primaurelia</name>
    <dbReference type="NCBI Taxonomy" id="5886"/>
    <lineage>
        <taxon>Eukaryota</taxon>
        <taxon>Sar</taxon>
        <taxon>Alveolata</taxon>
        <taxon>Ciliophora</taxon>
        <taxon>Intramacronucleata</taxon>
        <taxon>Oligohymenophorea</taxon>
        <taxon>Peniculida</taxon>
        <taxon>Parameciidae</taxon>
        <taxon>Paramecium</taxon>
    </lineage>
</organism>
<gene>
    <name evidence="2" type="ORF">PPRIM_AZ9-3.1.T1150033</name>
</gene>
<dbReference type="InterPro" id="IPR053128">
    <property type="entry name" value="Cystatin-like"/>
</dbReference>
<sequence>MKYLPLVIALLCLTAQSSEESVQNLLEQNNDQYHIEQEIDTHKSMYENEFDIKKEQEANTLFQTIEKHDTIEQSVLLDEQRKPNYNLLNVTHPNTKQDYTSNSSSVKKIDKYIPSRLKLKIRNNQNLGQGQIKNNTQKVVYYNPQNGTYENVVIYNNNKVKQNQTHSYYYYYDKDIQINLEKDYDDSGNVVYRNFKYNYSLVINSNSSDITYNSNQEAFGTLVLNNNIFSGQYNKQVVDNGAIQYNWNDYIAYNKNNSFNGQAQYSNKQGNYSYDKINYGGSNLNQQSNYDRDRQNYFRGDYDQVNGSMDLNNDNFQRYENKSSELNLGSQSEIQIEGDNLFISKNGNEYISVQRNQSSSYFRQQDSFSNNQSAEATFQQNGYHNNRISGDQYSVSNYNTQQNYLDTQYGNYSDNQNKNQTSFNYNLTLNNQNTNSIQNSTNSIGIENISSIDLIGDELKNTNIYYDQIQSQINGQIDAQINNTNAKFDSEPQTTVYNITEQDSIGTINNYKNDNDEFEFSSNIQTNQTQSVIEQQGQQFNQLRGSKKQVSGSWTQIEVAEIQQFNSIIIEQAINEINTKFNPQQFGYYFDSILNVQEQIVSGINYKIQLSYTNLEFQQQIYQVIIYSIPWQNQSNQVVKSIRFDQFEN</sequence>
<comment type="caution">
    <text evidence="2">The sequence shown here is derived from an EMBL/GenBank/DDBJ whole genome shotgun (WGS) entry which is preliminary data.</text>
</comment>
<evidence type="ECO:0000313" key="3">
    <source>
        <dbReference type="Proteomes" id="UP000688137"/>
    </source>
</evidence>
<dbReference type="EMBL" id="CAJJDM010000118">
    <property type="protein sequence ID" value="CAD8101283.1"/>
    <property type="molecule type" value="Genomic_DNA"/>
</dbReference>
<keyword evidence="1" id="KW-0732">Signal</keyword>
<name>A0A8S1PEZ8_PARPR</name>
<protein>
    <recommendedName>
        <fullName evidence="4">Cystatin domain-containing protein</fullName>
    </recommendedName>
</protein>
<dbReference type="PANTHER" id="PTHR12319">
    <property type="entry name" value="CYSTATIN-RELATED"/>
    <property type="match status" value="1"/>
</dbReference>
<evidence type="ECO:0000256" key="1">
    <source>
        <dbReference type="SAM" id="SignalP"/>
    </source>
</evidence>
<evidence type="ECO:0008006" key="4">
    <source>
        <dbReference type="Google" id="ProtNLM"/>
    </source>
</evidence>
<feature type="signal peptide" evidence="1">
    <location>
        <begin position="1"/>
        <end position="19"/>
    </location>
</feature>
<feature type="chain" id="PRO_5035717439" description="Cystatin domain-containing protein" evidence="1">
    <location>
        <begin position="20"/>
        <end position="649"/>
    </location>
</feature>
<keyword evidence="3" id="KW-1185">Reference proteome</keyword>
<evidence type="ECO:0000313" key="2">
    <source>
        <dbReference type="EMBL" id="CAD8101283.1"/>
    </source>
</evidence>